<proteinExistence type="predicted"/>
<dbReference type="EnsemblMetazoa" id="Aqu2.1.07376_001">
    <property type="protein sequence ID" value="Aqu2.1.07376_001"/>
    <property type="gene ID" value="Aqu2.1.07376"/>
</dbReference>
<evidence type="ECO:0000313" key="1">
    <source>
        <dbReference type="EnsemblMetazoa" id="Aqu2.1.07376_001"/>
    </source>
</evidence>
<dbReference type="InParanoid" id="A0A1X7SYW1"/>
<organism evidence="1">
    <name type="scientific">Amphimedon queenslandica</name>
    <name type="common">Sponge</name>
    <dbReference type="NCBI Taxonomy" id="400682"/>
    <lineage>
        <taxon>Eukaryota</taxon>
        <taxon>Metazoa</taxon>
        <taxon>Porifera</taxon>
        <taxon>Demospongiae</taxon>
        <taxon>Heteroscleromorpha</taxon>
        <taxon>Haplosclerida</taxon>
        <taxon>Niphatidae</taxon>
        <taxon>Amphimedon</taxon>
    </lineage>
</organism>
<dbReference type="PANTHER" id="PTHR46579">
    <property type="entry name" value="F5/8 TYPE C DOMAIN-CONTAINING PROTEIN-RELATED"/>
    <property type="match status" value="1"/>
</dbReference>
<name>A0A1X7SYW1_AMPQE</name>
<dbReference type="PANTHER" id="PTHR46579:SF2">
    <property type="entry name" value="C2H2-TYPE DOMAIN-CONTAINING PROTEIN"/>
    <property type="match status" value="1"/>
</dbReference>
<protein>
    <submittedName>
        <fullName evidence="1">Uncharacterized protein</fullName>
    </submittedName>
</protein>
<reference evidence="1" key="1">
    <citation type="submission" date="2017-05" db="UniProtKB">
        <authorList>
            <consortium name="EnsemblMetazoa"/>
        </authorList>
    </citation>
    <scope>IDENTIFICATION</scope>
</reference>
<dbReference type="AlphaFoldDB" id="A0A1X7SYW1"/>
<dbReference type="STRING" id="400682.A0A1X7SYW1"/>
<accession>A0A1X7SYW1</accession>
<sequence>YTVIDPKHNPFLGTAKYCMQYWPRNNILSKQDIELMEQCMSHFLAPHSVGRLPLKIFSGFSGFSADQFEAVNGNAACSHVHMHLKNCLQDYGPLHAFKCYAFER</sequence>